<reference evidence="2" key="2">
    <citation type="journal article" date="2021" name="PeerJ">
        <title>Extensive microbial diversity within the chicken gut microbiome revealed by metagenomics and culture.</title>
        <authorList>
            <person name="Gilroy R."/>
            <person name="Ravi A."/>
            <person name="Getino M."/>
            <person name="Pursley I."/>
            <person name="Horton D.L."/>
            <person name="Alikhan N.F."/>
            <person name="Baker D."/>
            <person name="Gharbi K."/>
            <person name="Hall N."/>
            <person name="Watson M."/>
            <person name="Adriaenssens E.M."/>
            <person name="Foster-Nyarko E."/>
            <person name="Jarju S."/>
            <person name="Secka A."/>
            <person name="Antonio M."/>
            <person name="Oren A."/>
            <person name="Chaudhuri R.R."/>
            <person name="La Ragione R."/>
            <person name="Hildebrand F."/>
            <person name="Pallen M.J."/>
        </authorList>
    </citation>
    <scope>NUCLEOTIDE SEQUENCE</scope>
    <source>
        <strain evidence="2">B2-22910</strain>
    </source>
</reference>
<evidence type="ECO:0000313" key="2">
    <source>
        <dbReference type="EMBL" id="MBO8470208.1"/>
    </source>
</evidence>
<organism evidence="2 3">
    <name type="scientific">Candidatus Cryptobacteroides faecavium</name>
    <dbReference type="NCBI Taxonomy" id="2840762"/>
    <lineage>
        <taxon>Bacteria</taxon>
        <taxon>Pseudomonadati</taxon>
        <taxon>Bacteroidota</taxon>
        <taxon>Bacteroidia</taxon>
        <taxon>Bacteroidales</taxon>
        <taxon>Candidatus Cryptobacteroides</taxon>
    </lineage>
</organism>
<dbReference type="AlphaFoldDB" id="A0A9D9NE60"/>
<dbReference type="InterPro" id="IPR034904">
    <property type="entry name" value="FSCA_dom_sf"/>
</dbReference>
<dbReference type="Pfam" id="PF01883">
    <property type="entry name" value="FeS_assembly_P"/>
    <property type="match status" value="1"/>
</dbReference>
<dbReference type="InterPro" id="IPR052339">
    <property type="entry name" value="Fe-S_Maturation_MIP18"/>
</dbReference>
<reference evidence="2" key="1">
    <citation type="submission" date="2020-10" db="EMBL/GenBank/DDBJ databases">
        <authorList>
            <person name="Gilroy R."/>
        </authorList>
    </citation>
    <scope>NUCLEOTIDE SEQUENCE</scope>
    <source>
        <strain evidence="2">B2-22910</strain>
    </source>
</reference>
<dbReference type="PANTHER" id="PTHR42831:SF1">
    <property type="entry name" value="FE-S PROTEIN MATURATION AUXILIARY FACTOR YITW"/>
    <property type="match status" value="1"/>
</dbReference>
<proteinExistence type="predicted"/>
<accession>A0A9D9NE60</accession>
<gene>
    <name evidence="2" type="ORF">IAB82_00235</name>
</gene>
<dbReference type="PANTHER" id="PTHR42831">
    <property type="entry name" value="FE-S PROTEIN MATURATION AUXILIARY FACTOR YITW"/>
    <property type="match status" value="1"/>
</dbReference>
<sequence length="120" mass="13770">MELKNIFRKRKEKKEDKEAVMALERDIIMALRQVYDPEIPVNIYDLGLIYELKVDEEHNVYIKMTLTAPNCPMADYVVDAVKAAVEDVPGVVSAKIELVFEPVWDKSRMSEEALVELGLD</sequence>
<evidence type="ECO:0000259" key="1">
    <source>
        <dbReference type="Pfam" id="PF01883"/>
    </source>
</evidence>
<dbReference type="SUPFAM" id="SSF117916">
    <property type="entry name" value="Fe-S cluster assembly (FSCA) domain-like"/>
    <property type="match status" value="1"/>
</dbReference>
<name>A0A9D9NE60_9BACT</name>
<dbReference type="Gene3D" id="3.30.300.130">
    <property type="entry name" value="Fe-S cluster assembly (FSCA)"/>
    <property type="match status" value="1"/>
</dbReference>
<feature type="domain" description="MIP18 family-like" evidence="1">
    <location>
        <begin position="25"/>
        <end position="95"/>
    </location>
</feature>
<dbReference type="Proteomes" id="UP000823603">
    <property type="component" value="Unassembled WGS sequence"/>
</dbReference>
<evidence type="ECO:0000313" key="3">
    <source>
        <dbReference type="Proteomes" id="UP000823603"/>
    </source>
</evidence>
<dbReference type="EMBL" id="JADIMB010000001">
    <property type="protein sequence ID" value="MBO8470208.1"/>
    <property type="molecule type" value="Genomic_DNA"/>
</dbReference>
<dbReference type="InterPro" id="IPR002744">
    <property type="entry name" value="MIP18-like"/>
</dbReference>
<protein>
    <submittedName>
        <fullName evidence="2">DUF59 domain-containing protein</fullName>
    </submittedName>
</protein>
<comment type="caution">
    <text evidence="2">The sequence shown here is derived from an EMBL/GenBank/DDBJ whole genome shotgun (WGS) entry which is preliminary data.</text>
</comment>